<accession>A0A8H4N6R9</accession>
<evidence type="ECO:0000256" key="1">
    <source>
        <dbReference type="ARBA" id="ARBA00022737"/>
    </source>
</evidence>
<evidence type="ECO:0000313" key="5">
    <source>
        <dbReference type="EMBL" id="KAF4311140.1"/>
    </source>
</evidence>
<keyword evidence="6" id="KW-1185">Reference proteome</keyword>
<evidence type="ECO:0000256" key="2">
    <source>
        <dbReference type="ARBA" id="ARBA00023043"/>
    </source>
</evidence>
<sequence length="1030" mass="112237">MGPQEEEVSRTIPDEVFEESLSRLLPRLHEEQEIATIEPVKDDTVVKLSNLLKAHGNETWSRRPRTYALMYLLGLRQSLSYFIDNSDYSLPYTDGTIPWGLRSAADRRRFLKYQILVLSLAAKDVQTPDQQHIHLEVDGDIHFNPIKELGSGAYGKVDSVWGRLTMEEEGVVPQDDSQVLALTTEMFNQDRTKRPTAAETVGTISGLEERFMCFKCREETGGMPRLCLPPVIPAEPSANNSRDQVVASPKEHPRSSSSLSESVPRCPENVDEVLQLQTDATLQILEERNVNVRDPQVRGPTLCRAAHKGDALLVELLASITQNLNYRDTAGYTPLMRAATHRDPSMVRILLQQNLDIAVVGEFIEDGKPKLNTALDIALDKGNAEVVRELVIGYYERDLGVDTGTAIHRAIQRKHTDVMTVLLDLGAYPNYVEAYGMVERSALYVAVLHGCLSAVDVLIRHGADPSMRETQTGKTIAHAAVQTGDVNVVEGLLDRYIEFTETDFNGSTPLHEAVWLGNKDIVNLFLRIGLNVNSVDNEGDSPLLLAVEHSHAQLIRSLISAGADISLRNKRMQNVTTLVESTKNTFVLQILLDTIPVLYSDGSTLLHRAVAAGNLEFVQLLLRKVPYTSLAKTEDQKQTPLHFAALHKNEAILRALLNQPDCPTKEKDINGNTPLHCALLGPQDSPDSTVELLYSRDPSIMSSTNAAGETPIVKACTADHTSAVRFLLERAPHSGPLRDSVNAKDDHGNTLLHVAAKNGSQGVVDELLAMGASPTAADAFGYFPSTLALSSGHTQTAHAMRDRPGFDADAYPDAPAAATFASHTQLMIASRHGHADLAAALLDLGCDIEHRSAATAGETPLSCAIAANRVEAVRLLLRRGCDAESRHPQRGATPLMLAAQLGHAGAVAALVEHGVRLGTAARNGTTALAKAADRGHLAVVRALAVRGAGVLEKADKDGYTPLYRAVWRGHREVAELLVERGADAKKVRRMLEWSRAREAREAAAAALLREVVERERGRAAAAEGGGARRR</sequence>
<evidence type="ECO:0000256" key="3">
    <source>
        <dbReference type="PROSITE-ProRule" id="PRU00023"/>
    </source>
</evidence>
<feature type="repeat" description="ANK" evidence="3">
    <location>
        <begin position="856"/>
        <end position="888"/>
    </location>
</feature>
<feature type="repeat" description="ANK" evidence="3">
    <location>
        <begin position="601"/>
        <end position="624"/>
    </location>
</feature>
<protein>
    <recommendedName>
        <fullName evidence="7">Ankyrin repeat protein</fullName>
    </recommendedName>
</protein>
<dbReference type="PANTHER" id="PTHR24123">
    <property type="entry name" value="ANKYRIN REPEAT-CONTAINING"/>
    <property type="match status" value="1"/>
</dbReference>
<dbReference type="PANTHER" id="PTHR24123:SF33">
    <property type="entry name" value="PROTEIN HOS4"/>
    <property type="match status" value="1"/>
</dbReference>
<feature type="repeat" description="ANK" evidence="3">
    <location>
        <begin position="923"/>
        <end position="955"/>
    </location>
</feature>
<dbReference type="PRINTS" id="PR01415">
    <property type="entry name" value="ANKYRIN"/>
</dbReference>
<feature type="region of interest" description="Disordered" evidence="4">
    <location>
        <begin position="234"/>
        <end position="266"/>
    </location>
</feature>
<dbReference type="Pfam" id="PF00023">
    <property type="entry name" value="Ank"/>
    <property type="match status" value="2"/>
</dbReference>
<reference evidence="5" key="1">
    <citation type="submission" date="2020-04" db="EMBL/GenBank/DDBJ databases">
        <title>Genome Assembly and Annotation of Botryosphaeria dothidea sdau 11-99, a Latent Pathogen of Apple Fruit Ring Rot in China.</title>
        <authorList>
            <person name="Yu C."/>
            <person name="Diao Y."/>
            <person name="Lu Q."/>
            <person name="Zhao J."/>
            <person name="Cui S."/>
            <person name="Peng C."/>
            <person name="He B."/>
            <person name="Liu H."/>
        </authorList>
    </citation>
    <scope>NUCLEOTIDE SEQUENCE [LARGE SCALE GENOMIC DNA]</scope>
    <source>
        <strain evidence="5">Sdau11-99</strain>
    </source>
</reference>
<feature type="repeat" description="ANK" evidence="3">
    <location>
        <begin position="330"/>
        <end position="362"/>
    </location>
</feature>
<dbReference type="InterPro" id="IPR051165">
    <property type="entry name" value="Multifunctional_ANK_Repeat"/>
</dbReference>
<dbReference type="Gene3D" id="1.25.40.20">
    <property type="entry name" value="Ankyrin repeat-containing domain"/>
    <property type="match status" value="4"/>
</dbReference>
<dbReference type="InterPro" id="IPR002110">
    <property type="entry name" value="Ankyrin_rpt"/>
</dbReference>
<feature type="repeat" description="ANK" evidence="3">
    <location>
        <begin position="747"/>
        <end position="779"/>
    </location>
</feature>
<proteinExistence type="predicted"/>
<dbReference type="PROSITE" id="PS50297">
    <property type="entry name" value="ANK_REP_REGION"/>
    <property type="match status" value="9"/>
</dbReference>
<dbReference type="Proteomes" id="UP000572817">
    <property type="component" value="Unassembled WGS sequence"/>
</dbReference>
<dbReference type="SMART" id="SM00248">
    <property type="entry name" value="ANK"/>
    <property type="match status" value="17"/>
</dbReference>
<dbReference type="InterPro" id="IPR036770">
    <property type="entry name" value="Ankyrin_rpt-contain_sf"/>
</dbReference>
<evidence type="ECO:0008006" key="7">
    <source>
        <dbReference type="Google" id="ProtNLM"/>
    </source>
</evidence>
<feature type="repeat" description="ANK" evidence="3">
    <location>
        <begin position="438"/>
        <end position="470"/>
    </location>
</feature>
<dbReference type="PROSITE" id="PS50088">
    <property type="entry name" value="ANK_REPEAT"/>
    <property type="match status" value="12"/>
</dbReference>
<gene>
    <name evidence="5" type="ORF">GTA08_BOTSDO13283</name>
</gene>
<feature type="repeat" description="ANK" evidence="3">
    <location>
        <begin position="538"/>
        <end position="570"/>
    </location>
</feature>
<evidence type="ECO:0000313" key="6">
    <source>
        <dbReference type="Proteomes" id="UP000572817"/>
    </source>
</evidence>
<dbReference type="EMBL" id="WWBZ02000011">
    <property type="protein sequence ID" value="KAF4311140.1"/>
    <property type="molecule type" value="Genomic_DNA"/>
</dbReference>
<dbReference type="AlphaFoldDB" id="A0A8H4N6R9"/>
<feature type="repeat" description="ANK" evidence="3">
    <location>
        <begin position="821"/>
        <end position="853"/>
    </location>
</feature>
<keyword evidence="2 3" id="KW-0040">ANK repeat</keyword>
<organism evidence="5 6">
    <name type="scientific">Botryosphaeria dothidea</name>
    <dbReference type="NCBI Taxonomy" id="55169"/>
    <lineage>
        <taxon>Eukaryota</taxon>
        <taxon>Fungi</taxon>
        <taxon>Dikarya</taxon>
        <taxon>Ascomycota</taxon>
        <taxon>Pezizomycotina</taxon>
        <taxon>Dothideomycetes</taxon>
        <taxon>Dothideomycetes incertae sedis</taxon>
        <taxon>Botryosphaeriales</taxon>
        <taxon>Botryosphaeriaceae</taxon>
        <taxon>Botryosphaeria</taxon>
    </lineage>
</organism>
<evidence type="ECO:0000256" key="4">
    <source>
        <dbReference type="SAM" id="MobiDB-lite"/>
    </source>
</evidence>
<dbReference type="Pfam" id="PF12796">
    <property type="entry name" value="Ank_2"/>
    <property type="match status" value="5"/>
</dbReference>
<feature type="repeat" description="ANK" evidence="3">
    <location>
        <begin position="402"/>
        <end position="434"/>
    </location>
</feature>
<feature type="repeat" description="ANK" evidence="3">
    <location>
        <begin position="890"/>
        <end position="922"/>
    </location>
</feature>
<dbReference type="Pfam" id="PF13637">
    <property type="entry name" value="Ank_4"/>
    <property type="match status" value="1"/>
</dbReference>
<dbReference type="SUPFAM" id="SSF48403">
    <property type="entry name" value="Ankyrin repeat"/>
    <property type="match status" value="3"/>
</dbReference>
<comment type="caution">
    <text evidence="5">The sequence shown here is derived from an EMBL/GenBank/DDBJ whole genome shotgun (WGS) entry which is preliminary data.</text>
</comment>
<feature type="repeat" description="ANK" evidence="3">
    <location>
        <begin position="505"/>
        <end position="537"/>
    </location>
</feature>
<feature type="repeat" description="ANK" evidence="3">
    <location>
        <begin position="957"/>
        <end position="989"/>
    </location>
</feature>
<name>A0A8H4N6R9_9PEZI</name>
<keyword evidence="1" id="KW-0677">Repeat</keyword>
<dbReference type="OrthoDB" id="341259at2759"/>